<dbReference type="Gene3D" id="3.40.50.300">
    <property type="entry name" value="P-loop containing nucleotide triphosphate hydrolases"/>
    <property type="match status" value="1"/>
</dbReference>
<dbReference type="PROSITE" id="PS50297">
    <property type="entry name" value="ANK_REP_REGION"/>
    <property type="match status" value="1"/>
</dbReference>
<dbReference type="InterPro" id="IPR002110">
    <property type="entry name" value="Ankyrin_rpt"/>
</dbReference>
<protein>
    <recommendedName>
        <fullName evidence="8">NACHT domain-containing protein</fullName>
    </recommendedName>
</protein>
<evidence type="ECO:0000259" key="4">
    <source>
        <dbReference type="Pfam" id="PF24809"/>
    </source>
</evidence>
<dbReference type="Pfam" id="PF24883">
    <property type="entry name" value="NPHP3_N"/>
    <property type="match status" value="1"/>
</dbReference>
<evidence type="ECO:0000259" key="5">
    <source>
        <dbReference type="Pfam" id="PF24883"/>
    </source>
</evidence>
<organism evidence="6 7">
    <name type="scientific">Phyllosticta citriasiana</name>
    <dbReference type="NCBI Taxonomy" id="595635"/>
    <lineage>
        <taxon>Eukaryota</taxon>
        <taxon>Fungi</taxon>
        <taxon>Dikarya</taxon>
        <taxon>Ascomycota</taxon>
        <taxon>Pezizomycotina</taxon>
        <taxon>Dothideomycetes</taxon>
        <taxon>Dothideomycetes incertae sedis</taxon>
        <taxon>Botryosphaeriales</taxon>
        <taxon>Phyllostictaceae</taxon>
        <taxon>Phyllosticta</taxon>
    </lineage>
</organism>
<keyword evidence="1" id="KW-0677">Repeat</keyword>
<reference evidence="6 7" key="1">
    <citation type="submission" date="2024-04" db="EMBL/GenBank/DDBJ databases">
        <title>Phyllosticta paracitricarpa is synonymous to the EU quarantine fungus P. citricarpa based on phylogenomic analyses.</title>
        <authorList>
            <consortium name="Lawrence Berkeley National Laboratory"/>
            <person name="Van Ingen-Buijs V.A."/>
            <person name="Van Westerhoven A.C."/>
            <person name="Haridas S."/>
            <person name="Skiadas P."/>
            <person name="Martin F."/>
            <person name="Groenewald J.Z."/>
            <person name="Crous P.W."/>
            <person name="Seidl M.F."/>
        </authorList>
    </citation>
    <scope>NUCLEOTIDE SEQUENCE [LARGE SCALE GENOMIC DNA]</scope>
    <source>
        <strain evidence="6 7">CBS 123371</strain>
    </source>
</reference>
<dbReference type="Gene3D" id="1.25.40.20">
    <property type="entry name" value="Ankyrin repeat-containing domain"/>
    <property type="match status" value="2"/>
</dbReference>
<gene>
    <name evidence="6" type="ORF">IWZ03DRAFT_411347</name>
</gene>
<dbReference type="SUPFAM" id="SSF48403">
    <property type="entry name" value="Ankyrin repeat"/>
    <property type="match status" value="1"/>
</dbReference>
<evidence type="ECO:0000256" key="3">
    <source>
        <dbReference type="SAM" id="MobiDB-lite"/>
    </source>
</evidence>
<feature type="repeat" description="ANK" evidence="2">
    <location>
        <begin position="877"/>
        <end position="909"/>
    </location>
</feature>
<feature type="domain" description="Nephrocystin 3-like N-terminal" evidence="5">
    <location>
        <begin position="309"/>
        <end position="498"/>
    </location>
</feature>
<dbReference type="InterPro" id="IPR056125">
    <property type="entry name" value="DUF7708"/>
</dbReference>
<dbReference type="PROSITE" id="PS50088">
    <property type="entry name" value="ANK_REPEAT"/>
    <property type="match status" value="2"/>
</dbReference>
<dbReference type="Proteomes" id="UP001363622">
    <property type="component" value="Unassembled WGS sequence"/>
</dbReference>
<dbReference type="PANTHER" id="PTHR10039:SF17">
    <property type="entry name" value="FUNGAL STAND N-TERMINAL GOODBYE DOMAIN-CONTAINING PROTEIN-RELATED"/>
    <property type="match status" value="1"/>
</dbReference>
<evidence type="ECO:0000313" key="7">
    <source>
        <dbReference type="Proteomes" id="UP001363622"/>
    </source>
</evidence>
<proteinExistence type="predicted"/>
<dbReference type="Pfam" id="PF12796">
    <property type="entry name" value="Ank_2"/>
    <property type="match status" value="2"/>
</dbReference>
<dbReference type="EMBL" id="JBBPHU010000001">
    <property type="protein sequence ID" value="KAK7524588.1"/>
    <property type="molecule type" value="Genomic_DNA"/>
</dbReference>
<accession>A0ABR1L0H0</accession>
<dbReference type="SUPFAM" id="SSF52540">
    <property type="entry name" value="P-loop containing nucleoside triphosphate hydrolases"/>
    <property type="match status" value="1"/>
</dbReference>
<evidence type="ECO:0008006" key="8">
    <source>
        <dbReference type="Google" id="ProtNLM"/>
    </source>
</evidence>
<dbReference type="Pfam" id="PF24809">
    <property type="entry name" value="DUF7708"/>
    <property type="match status" value="1"/>
</dbReference>
<dbReference type="InterPro" id="IPR027417">
    <property type="entry name" value="P-loop_NTPase"/>
</dbReference>
<feature type="repeat" description="ANK" evidence="2">
    <location>
        <begin position="1083"/>
        <end position="1115"/>
    </location>
</feature>
<feature type="domain" description="DUF7708" evidence="4">
    <location>
        <begin position="77"/>
        <end position="199"/>
    </location>
</feature>
<evidence type="ECO:0000256" key="2">
    <source>
        <dbReference type="PROSITE-ProRule" id="PRU00023"/>
    </source>
</evidence>
<feature type="region of interest" description="Disordered" evidence="3">
    <location>
        <begin position="641"/>
        <end position="716"/>
    </location>
</feature>
<comment type="caution">
    <text evidence="6">The sequence shown here is derived from an EMBL/GenBank/DDBJ whole genome shotgun (WGS) entry which is preliminary data.</text>
</comment>
<sequence>MDAKAILELWAQARKLLQEELDEEDWHLFNSRLDPDSPEDVVESLGKQQNQARNEYSDHVLKIKDKKIFDFNVGRIMKRFSILCQMVDSTMTFAPESASIVWTTFRLLTRFLLEDQELCEFLSGALDRISDAIFVGDILAHRYFKATSKIGRKIREGIPQLYKTVLKFSVKTKKLFPEDDKKRTATKITRSLKAVFGKTGEIRGLVDEAKSQLDWLLETVDIDFKIVVADAVKETGLDVKEIKELWLPEIASGMRMISEALSKSIEETEKKKIDEEYQKKLNWLQTGTALALFQPQDQHAENIKKRSPDTGQWIFEHESYTAWVSASTPKERILWLGGAAGAGKSILTSSVIEKLSTEAGDEEKPLVLFFFCKVGNDAKQNGEKIMLHLLLQLFNEIGNLKSTSKSRAADEWNIKKTCTDVVHARAKMDNSELANSLKMSTMTSMFVDITECLRRKVFVILDALDECADWSREDSGLLQSLIDMSSNKANISLFISSRPDADAEKELSTHTCRIHVDKSMNEKDIRKFVNYQLGRKLFSAITKEDKKMARRVILAKSEGMFQYAVVALQTLNSGKSMANFPRAIHQLPHGMNQLYARQYQSLEDEHRINLRIILRWLVCAEGAIKAAPIVDEIGEKYNDFDKIEQPGRPEESHVDRWDESDESDESDELNESDESYKSDESYESNESDESNESYDSYDSHEESGNEDSPSPDADQTNDRAVVAMKLLSKEFRDFIKFDSNADVVSLHHKSIRDWILEDANYSKALSDCPACRKRELEDLSKTLQIAPKYGHLHMACSILRTLNNPRFQEAHVKGRSYMYMEADGPRYELTHWTFHVRMAEQYWPKHERSDQDVGVQWATLYDDIENFMSSKAFRKWSCQAKLHFAAQEGLLGTLQRLVDNGEDINILDTTYRNLLHVLCMGRGNYIGLDYLLDTMDQDQVNLQEFCDQSTPLHVLLSMRQPTVNVINQVQLLIEHGADLTLLCSNSSSYLFEAVRGNDPELCRLLLASKEFDVNLQDSNGVSALHFAPSVEIAELLIDHGADINLRSENGDCLLIHAIMRGDNDTACFSLDHGAEVNVRIKFSGTTALHEAVGRANSTVVKLLVDKGADILAADNRRNSPLHVASALDSSNILEYLLEQQKARANDTRFLLQTGQFYQTALHLASFWGCVANVQLLLESGQPGWESVLLSLLPLSPNITQKRDLLEMAIEMKEGSMCSHLATSNLVNEIDAHGWTPLLLAAQEEEQHIVDILSRFDTSSILDRLSSMEDTGIGYFPAAINPKTVEQLTISEDGLTLDLVDNCDALFWGMSAALTDHPLPAGISRYYYEVLIEDGNHPMK</sequence>
<feature type="compositionally biased region" description="Acidic residues" evidence="3">
    <location>
        <begin position="681"/>
        <end position="692"/>
    </location>
</feature>
<keyword evidence="2" id="KW-0040">ANK repeat</keyword>
<dbReference type="PANTHER" id="PTHR10039">
    <property type="entry name" value="AMELOGENIN"/>
    <property type="match status" value="1"/>
</dbReference>
<feature type="compositionally biased region" description="Basic and acidic residues" evidence="3">
    <location>
        <begin position="641"/>
        <end position="657"/>
    </location>
</feature>
<name>A0ABR1L0H0_9PEZI</name>
<evidence type="ECO:0000256" key="1">
    <source>
        <dbReference type="ARBA" id="ARBA00022737"/>
    </source>
</evidence>
<evidence type="ECO:0000313" key="6">
    <source>
        <dbReference type="EMBL" id="KAK7524588.1"/>
    </source>
</evidence>
<keyword evidence="7" id="KW-1185">Reference proteome</keyword>
<dbReference type="InterPro" id="IPR036770">
    <property type="entry name" value="Ankyrin_rpt-contain_sf"/>
</dbReference>
<dbReference type="InterPro" id="IPR056884">
    <property type="entry name" value="NPHP3-like_N"/>
</dbReference>
<dbReference type="SMART" id="SM00248">
    <property type="entry name" value="ANK"/>
    <property type="match status" value="10"/>
</dbReference>
<feature type="compositionally biased region" description="Acidic residues" evidence="3">
    <location>
        <begin position="658"/>
        <end position="673"/>
    </location>
</feature>